<dbReference type="Pfam" id="PF03484">
    <property type="entry name" value="B5"/>
    <property type="match status" value="1"/>
</dbReference>
<dbReference type="Gene3D" id="3.30.930.10">
    <property type="entry name" value="Bira Bifunctional Protein, Domain 2"/>
    <property type="match status" value="1"/>
</dbReference>
<keyword evidence="13 15" id="KW-0030">Aminoacyl-tRNA synthetase</keyword>
<dbReference type="Pfam" id="PF03483">
    <property type="entry name" value="B3_4"/>
    <property type="match status" value="1"/>
</dbReference>
<dbReference type="InterPro" id="IPR036690">
    <property type="entry name" value="Fdx_antiC-bd_sf"/>
</dbReference>
<dbReference type="GO" id="GO:0005524">
    <property type="term" value="F:ATP binding"/>
    <property type="evidence" value="ECO:0007669"/>
    <property type="project" value="UniProtKB-UniRule"/>
</dbReference>
<dbReference type="AlphaFoldDB" id="A0A1H3BIE4"/>
<evidence type="ECO:0000313" key="20">
    <source>
        <dbReference type="EMBL" id="SDX41094.1"/>
    </source>
</evidence>
<dbReference type="GO" id="GO:0000049">
    <property type="term" value="F:tRNA binding"/>
    <property type="evidence" value="ECO:0007669"/>
    <property type="project" value="UniProtKB-UniRule"/>
</dbReference>
<dbReference type="InterPro" id="IPR012340">
    <property type="entry name" value="NA-bd_OB-fold"/>
</dbReference>
<evidence type="ECO:0000256" key="12">
    <source>
        <dbReference type="ARBA" id="ARBA00022917"/>
    </source>
</evidence>
<dbReference type="GO" id="GO:0004826">
    <property type="term" value="F:phenylalanine-tRNA ligase activity"/>
    <property type="evidence" value="ECO:0007669"/>
    <property type="project" value="UniProtKB-UniRule"/>
</dbReference>
<dbReference type="InterPro" id="IPR020825">
    <property type="entry name" value="Phe-tRNA_synthase-like_B3/B4"/>
</dbReference>
<keyword evidence="11 16" id="KW-0694">RNA-binding</keyword>
<feature type="binding site" evidence="15">
    <location>
        <position position="466"/>
    </location>
    <ligand>
        <name>Mg(2+)</name>
        <dbReference type="ChEBI" id="CHEBI:18420"/>
        <note>shared with alpha subunit</note>
    </ligand>
</feature>
<comment type="subunit">
    <text evidence="3 15">Tetramer of two alpha and two beta subunits.</text>
</comment>
<dbReference type="SMART" id="SM00874">
    <property type="entry name" value="B5"/>
    <property type="match status" value="1"/>
</dbReference>
<dbReference type="OrthoDB" id="9805455at2"/>
<dbReference type="InterPro" id="IPR045060">
    <property type="entry name" value="Phe-tRNA-ligase_IIc_bsu"/>
</dbReference>
<keyword evidence="4 15" id="KW-0963">Cytoplasm</keyword>
<dbReference type="GO" id="GO:0140096">
    <property type="term" value="F:catalytic activity, acting on a protein"/>
    <property type="evidence" value="ECO:0007669"/>
    <property type="project" value="UniProtKB-ARBA"/>
</dbReference>
<keyword evidence="12 15" id="KW-0648">Protein biosynthesis</keyword>
<evidence type="ECO:0000259" key="19">
    <source>
        <dbReference type="PROSITE" id="PS51483"/>
    </source>
</evidence>
<feature type="domain" description="B5" evidence="19">
    <location>
        <begin position="407"/>
        <end position="482"/>
    </location>
</feature>
<dbReference type="Gene3D" id="2.40.50.140">
    <property type="entry name" value="Nucleic acid-binding proteins"/>
    <property type="match status" value="1"/>
</dbReference>
<name>A0A1H3BIE4_9FIRM</name>
<dbReference type="InterPro" id="IPR033714">
    <property type="entry name" value="tRNA_bind_bactPheRS"/>
</dbReference>
<dbReference type="Gene3D" id="3.30.70.380">
    <property type="entry name" value="Ferrodoxin-fold anticodon-binding domain"/>
    <property type="match status" value="1"/>
</dbReference>
<comment type="subcellular location">
    <subcellularLocation>
        <location evidence="1 15">Cytoplasm</location>
    </subcellularLocation>
</comment>
<dbReference type="PROSITE" id="PS50886">
    <property type="entry name" value="TRBD"/>
    <property type="match status" value="1"/>
</dbReference>
<dbReference type="SUPFAM" id="SSF54991">
    <property type="entry name" value="Anticodon-binding domain of PheRS"/>
    <property type="match status" value="1"/>
</dbReference>
<evidence type="ECO:0000256" key="9">
    <source>
        <dbReference type="ARBA" id="ARBA00022840"/>
    </source>
</evidence>
<dbReference type="Proteomes" id="UP000198828">
    <property type="component" value="Unassembled WGS sequence"/>
</dbReference>
<dbReference type="PROSITE" id="PS51483">
    <property type="entry name" value="B5"/>
    <property type="match status" value="1"/>
</dbReference>
<evidence type="ECO:0000256" key="8">
    <source>
        <dbReference type="ARBA" id="ARBA00022741"/>
    </source>
</evidence>
<dbReference type="PROSITE" id="PS51447">
    <property type="entry name" value="FDX_ACB"/>
    <property type="match status" value="1"/>
</dbReference>
<feature type="binding site" evidence="15">
    <location>
        <position position="460"/>
    </location>
    <ligand>
        <name>Mg(2+)</name>
        <dbReference type="ChEBI" id="CHEBI:18420"/>
        <note>shared with alpha subunit</note>
    </ligand>
</feature>
<dbReference type="FunFam" id="3.50.40.10:FF:000001">
    <property type="entry name" value="Phenylalanine--tRNA ligase beta subunit"/>
    <property type="match status" value="1"/>
</dbReference>
<proteinExistence type="inferred from homology"/>
<keyword evidence="21" id="KW-1185">Reference proteome</keyword>
<comment type="similarity">
    <text evidence="2 15">Belongs to the phenylalanyl-tRNA synthetase beta subunit family. Type 1 subfamily.</text>
</comment>
<dbReference type="Pfam" id="PF01588">
    <property type="entry name" value="tRNA_bind"/>
    <property type="match status" value="1"/>
</dbReference>
<evidence type="ECO:0000256" key="7">
    <source>
        <dbReference type="ARBA" id="ARBA00022723"/>
    </source>
</evidence>
<dbReference type="SUPFAM" id="SSF46955">
    <property type="entry name" value="Putative DNA-binding domain"/>
    <property type="match status" value="1"/>
</dbReference>
<feature type="binding site" evidence="15">
    <location>
        <position position="470"/>
    </location>
    <ligand>
        <name>Mg(2+)</name>
        <dbReference type="ChEBI" id="CHEBI:18420"/>
        <note>shared with alpha subunit</note>
    </ligand>
</feature>
<evidence type="ECO:0000313" key="21">
    <source>
        <dbReference type="Proteomes" id="UP000198828"/>
    </source>
</evidence>
<keyword evidence="9 15" id="KW-0067">ATP-binding</keyword>
<dbReference type="InterPro" id="IPR009061">
    <property type="entry name" value="DNA-bd_dom_put_sf"/>
</dbReference>
<dbReference type="InterPro" id="IPR045864">
    <property type="entry name" value="aa-tRNA-synth_II/BPL/LPL"/>
</dbReference>
<dbReference type="SUPFAM" id="SSF56037">
    <property type="entry name" value="PheT/TilS domain"/>
    <property type="match status" value="1"/>
</dbReference>
<gene>
    <name evidence="15" type="primary">pheT</name>
    <name evidence="20" type="ORF">SAMN05660923_02274</name>
</gene>
<dbReference type="SMART" id="SM00896">
    <property type="entry name" value="FDX-ACB"/>
    <property type="match status" value="1"/>
</dbReference>
<dbReference type="GO" id="GO:0006432">
    <property type="term" value="P:phenylalanyl-tRNA aminoacylation"/>
    <property type="evidence" value="ECO:0007669"/>
    <property type="project" value="UniProtKB-UniRule"/>
</dbReference>
<dbReference type="SUPFAM" id="SSF55681">
    <property type="entry name" value="Class II aaRS and biotin synthetases"/>
    <property type="match status" value="1"/>
</dbReference>
<keyword evidence="7 15" id="KW-0479">Metal-binding</keyword>
<evidence type="ECO:0000259" key="17">
    <source>
        <dbReference type="PROSITE" id="PS50886"/>
    </source>
</evidence>
<feature type="domain" description="FDX-ACB" evidence="18">
    <location>
        <begin position="703"/>
        <end position="796"/>
    </location>
</feature>
<feature type="binding site" evidence="15">
    <location>
        <position position="469"/>
    </location>
    <ligand>
        <name>Mg(2+)</name>
        <dbReference type="ChEBI" id="CHEBI:18420"/>
        <note>shared with alpha subunit</note>
    </ligand>
</feature>
<evidence type="ECO:0000256" key="13">
    <source>
        <dbReference type="ARBA" id="ARBA00023146"/>
    </source>
</evidence>
<feature type="domain" description="TRNA-binding" evidence="17">
    <location>
        <begin position="39"/>
        <end position="153"/>
    </location>
</feature>
<keyword evidence="10 15" id="KW-0460">Magnesium</keyword>
<dbReference type="InterPro" id="IPR005146">
    <property type="entry name" value="B3/B4_tRNA-bd"/>
</dbReference>
<comment type="cofactor">
    <cofactor evidence="15">
        <name>Mg(2+)</name>
        <dbReference type="ChEBI" id="CHEBI:18420"/>
    </cofactor>
    <text evidence="15">Binds 2 magnesium ions per tetramer.</text>
</comment>
<dbReference type="RefSeq" id="WP_093753764.1">
    <property type="nucleotide sequence ID" value="NZ_BSYN01000005.1"/>
</dbReference>
<dbReference type="NCBIfam" id="TIGR00472">
    <property type="entry name" value="pheT_bact"/>
    <property type="match status" value="1"/>
</dbReference>
<dbReference type="Pfam" id="PF03147">
    <property type="entry name" value="FDX-ACB"/>
    <property type="match status" value="1"/>
</dbReference>
<dbReference type="CDD" id="cd02796">
    <property type="entry name" value="tRNA_bind_bactPheRS"/>
    <property type="match status" value="1"/>
</dbReference>
<dbReference type="EMBL" id="FNNG01000010">
    <property type="protein sequence ID" value="SDX41094.1"/>
    <property type="molecule type" value="Genomic_DNA"/>
</dbReference>
<evidence type="ECO:0000256" key="10">
    <source>
        <dbReference type="ARBA" id="ARBA00022842"/>
    </source>
</evidence>
<keyword evidence="5 16" id="KW-0820">tRNA-binding</keyword>
<evidence type="ECO:0000256" key="4">
    <source>
        <dbReference type="ARBA" id="ARBA00022490"/>
    </source>
</evidence>
<keyword evidence="8 15" id="KW-0547">Nucleotide-binding</keyword>
<keyword evidence="6 15" id="KW-0436">Ligase</keyword>
<dbReference type="SMART" id="SM00873">
    <property type="entry name" value="B3_4"/>
    <property type="match status" value="1"/>
</dbReference>
<evidence type="ECO:0000256" key="3">
    <source>
        <dbReference type="ARBA" id="ARBA00011209"/>
    </source>
</evidence>
<dbReference type="FunFam" id="3.30.70.380:FF:000001">
    <property type="entry name" value="Phenylalanine--tRNA ligase beta subunit"/>
    <property type="match status" value="1"/>
</dbReference>
<dbReference type="PANTHER" id="PTHR10947">
    <property type="entry name" value="PHENYLALANYL-TRNA SYNTHETASE BETA CHAIN AND LEUCINE-RICH REPEAT-CONTAINING PROTEIN 47"/>
    <property type="match status" value="1"/>
</dbReference>
<evidence type="ECO:0000256" key="6">
    <source>
        <dbReference type="ARBA" id="ARBA00022598"/>
    </source>
</evidence>
<dbReference type="InterPro" id="IPR041616">
    <property type="entry name" value="PheRS_beta_core"/>
</dbReference>
<dbReference type="NCBIfam" id="NF045760">
    <property type="entry name" value="YtpR"/>
    <property type="match status" value="1"/>
</dbReference>
<evidence type="ECO:0000256" key="15">
    <source>
        <dbReference type="HAMAP-Rule" id="MF_00283"/>
    </source>
</evidence>
<dbReference type="PANTHER" id="PTHR10947:SF0">
    <property type="entry name" value="PHENYLALANINE--TRNA LIGASE BETA SUBUNIT"/>
    <property type="match status" value="1"/>
</dbReference>
<comment type="catalytic activity">
    <reaction evidence="14 15">
        <text>tRNA(Phe) + L-phenylalanine + ATP = L-phenylalanyl-tRNA(Phe) + AMP + diphosphate + H(+)</text>
        <dbReference type="Rhea" id="RHEA:19413"/>
        <dbReference type="Rhea" id="RHEA-COMP:9668"/>
        <dbReference type="Rhea" id="RHEA-COMP:9699"/>
        <dbReference type="ChEBI" id="CHEBI:15378"/>
        <dbReference type="ChEBI" id="CHEBI:30616"/>
        <dbReference type="ChEBI" id="CHEBI:33019"/>
        <dbReference type="ChEBI" id="CHEBI:58095"/>
        <dbReference type="ChEBI" id="CHEBI:78442"/>
        <dbReference type="ChEBI" id="CHEBI:78531"/>
        <dbReference type="ChEBI" id="CHEBI:456215"/>
        <dbReference type="EC" id="6.1.1.20"/>
    </reaction>
</comment>
<evidence type="ECO:0000256" key="14">
    <source>
        <dbReference type="ARBA" id="ARBA00049255"/>
    </source>
</evidence>
<dbReference type="InterPro" id="IPR005121">
    <property type="entry name" value="Fdx_antiC-bd"/>
</dbReference>
<evidence type="ECO:0000256" key="11">
    <source>
        <dbReference type="ARBA" id="ARBA00022884"/>
    </source>
</evidence>
<dbReference type="EC" id="6.1.1.20" evidence="15"/>
<dbReference type="GO" id="GO:0000287">
    <property type="term" value="F:magnesium ion binding"/>
    <property type="evidence" value="ECO:0007669"/>
    <property type="project" value="UniProtKB-UniRule"/>
</dbReference>
<dbReference type="InterPro" id="IPR004532">
    <property type="entry name" value="Phe-tRNA-ligase_IIc_bsu_bact"/>
</dbReference>
<sequence>MLLPVKWLKEYVNIDVDSRILADELTLSGSHVESIISLDRGLEKIVVGKIEKIEKHENADKLLIVNANVGDETLQIVTGATNLKVGDYVPVALIGAKLPNGLYIEKTSFRGVESYGMLCSLKELGYDDSVIPKHQRDGIFVLDEEYPLGTPIAKILGLYGEIIELEITPNRPDCLSIVGMAREAAATFNKKLELPTVKVRDEIEDIKNYVESIEIDEELCNRYYTRVIKDIRIEESPLWLQIHLMEAGVRPINNIVDVTNYVMLEFGQPLHAFDLDKLSHKKILVRRAKEGEKIITIDGQERILNPDNLLITDGENPLGIAGVMGGMDSEVTEETTTVLLESANFSDKSIRSTSKQLNLRTEASIRFEKGLDPNLCEIAAERACQLIEQIGAGKIVKGKIDVYKNRREEKTINLRSERVNRLLGTQLSVDDMIDYLERLDLKTNVNGNVLEVKIPTYRLDLNIEADLIEEIGRLHGFHNIEAQPLIGVLTRGEKPYSRIISDKVGSILRGFGLNEVITYSFISPKTYDRIKVESNSQLRNYIRLLNPLGEDYSVMRTTLIPNMLDLLSRNYNHGIKECYLYEIGNIFIPKELPLKQLPKEEKILVIGMYGNVDFYHLKEIITVVLERLGIKEFDYIKEENNPTFHPNRTANVMVKGNSIGVLGEIHMDVLENYNLDTRVYIAQLNFDALVEQSNLDRKYKPLPKYPAILRDIAIVVDEDVLVGEIEKVILENGEGLIESIELFDIYEGKQIESGKKSVAFSLTFRSSEKTLKDEEVNKIHEKIIQELGKRLDAKLRS</sequence>
<dbReference type="CDD" id="cd00769">
    <property type="entry name" value="PheRS_beta_core"/>
    <property type="match status" value="1"/>
</dbReference>
<accession>A0A1H3BIE4</accession>
<dbReference type="FunFam" id="2.40.50.140:FF:000045">
    <property type="entry name" value="Phenylalanine--tRNA ligase beta subunit"/>
    <property type="match status" value="1"/>
</dbReference>
<evidence type="ECO:0000256" key="16">
    <source>
        <dbReference type="PROSITE-ProRule" id="PRU00209"/>
    </source>
</evidence>
<dbReference type="Gene3D" id="3.30.56.10">
    <property type="match status" value="2"/>
</dbReference>
<evidence type="ECO:0000256" key="2">
    <source>
        <dbReference type="ARBA" id="ARBA00008653"/>
    </source>
</evidence>
<dbReference type="Pfam" id="PF17759">
    <property type="entry name" value="tRNA_synthFbeta"/>
    <property type="match status" value="1"/>
</dbReference>
<protein>
    <recommendedName>
        <fullName evidence="15">Phenylalanine--tRNA ligase beta subunit</fullName>
        <ecNumber evidence="15">6.1.1.20</ecNumber>
    </recommendedName>
    <alternativeName>
        <fullName evidence="15">Phenylalanyl-tRNA synthetase beta subunit</fullName>
        <shortName evidence="15">PheRS</shortName>
    </alternativeName>
</protein>
<evidence type="ECO:0000259" key="18">
    <source>
        <dbReference type="PROSITE" id="PS51447"/>
    </source>
</evidence>
<dbReference type="GO" id="GO:0016740">
    <property type="term" value="F:transferase activity"/>
    <property type="evidence" value="ECO:0007669"/>
    <property type="project" value="UniProtKB-ARBA"/>
</dbReference>
<dbReference type="HAMAP" id="MF_00283">
    <property type="entry name" value="Phe_tRNA_synth_beta1"/>
    <property type="match status" value="1"/>
</dbReference>
<organism evidence="20 21">
    <name type="scientific">Tepidimicrobium xylanilyticum</name>
    <dbReference type="NCBI Taxonomy" id="1123352"/>
    <lineage>
        <taxon>Bacteria</taxon>
        <taxon>Bacillati</taxon>
        <taxon>Bacillota</taxon>
        <taxon>Tissierellia</taxon>
        <taxon>Tissierellales</taxon>
        <taxon>Tepidimicrobiaceae</taxon>
        <taxon>Tepidimicrobium</taxon>
    </lineage>
</organism>
<dbReference type="GO" id="GO:0009328">
    <property type="term" value="C:phenylalanine-tRNA ligase complex"/>
    <property type="evidence" value="ECO:0007669"/>
    <property type="project" value="TreeGrafter"/>
</dbReference>
<dbReference type="InterPro" id="IPR005147">
    <property type="entry name" value="tRNA_synthase_B5-dom"/>
</dbReference>
<evidence type="ECO:0000256" key="1">
    <source>
        <dbReference type="ARBA" id="ARBA00004496"/>
    </source>
</evidence>
<dbReference type="InterPro" id="IPR002547">
    <property type="entry name" value="tRNA-bd_dom"/>
</dbReference>
<dbReference type="Gene3D" id="3.50.40.10">
    <property type="entry name" value="Phenylalanyl-trna Synthetase, Chain B, domain 3"/>
    <property type="match status" value="1"/>
</dbReference>
<evidence type="ECO:0000256" key="5">
    <source>
        <dbReference type="ARBA" id="ARBA00022555"/>
    </source>
</evidence>
<reference evidence="20 21" key="1">
    <citation type="submission" date="2016-10" db="EMBL/GenBank/DDBJ databases">
        <authorList>
            <person name="de Groot N.N."/>
        </authorList>
    </citation>
    <scope>NUCLEOTIDE SEQUENCE [LARGE SCALE GENOMIC DNA]</scope>
    <source>
        <strain evidence="20 21">DSM 23310</strain>
    </source>
</reference>
<dbReference type="SUPFAM" id="SSF50249">
    <property type="entry name" value="Nucleic acid-binding proteins"/>
    <property type="match status" value="1"/>
</dbReference>